<evidence type="ECO:0000313" key="4">
    <source>
        <dbReference type="EMBL" id="CAF3619926.1"/>
    </source>
</evidence>
<dbReference type="EMBL" id="CAJOBA010001455">
    <property type="protein sequence ID" value="CAF3596756.1"/>
    <property type="molecule type" value="Genomic_DNA"/>
</dbReference>
<dbReference type="EMBL" id="CAJOBC010000733">
    <property type="protein sequence ID" value="CAF3619926.1"/>
    <property type="molecule type" value="Genomic_DNA"/>
</dbReference>
<gene>
    <name evidence="2" type="ORF">GPM918_LOCUS5147</name>
    <name evidence="1" type="ORF">OVA965_LOCUS5239</name>
    <name evidence="4" type="ORF">SRO942_LOCUS5147</name>
    <name evidence="3" type="ORF">TMI583_LOCUS5237</name>
</gene>
<name>A0A813V7W9_9BILA</name>
<dbReference type="Proteomes" id="UP000663829">
    <property type="component" value="Unassembled WGS sequence"/>
</dbReference>
<dbReference type="EMBL" id="CAJNOK010001455">
    <property type="protein sequence ID" value="CAF0812864.1"/>
    <property type="molecule type" value="Genomic_DNA"/>
</dbReference>
<dbReference type="Proteomes" id="UP000681722">
    <property type="component" value="Unassembled WGS sequence"/>
</dbReference>
<sequence>MMRMPKSELFASINALAAQEFNQLCVIDNLMAYGTLDIIRGQQTVFPHSRKWMLKDGSETGISSPFALVTGMSPETKLNAYEWSPRAVLLRQEYFTET</sequence>
<protein>
    <submittedName>
        <fullName evidence="2">Uncharacterized protein</fullName>
    </submittedName>
</protein>
<dbReference type="EMBL" id="CAJNOQ010000733">
    <property type="protein sequence ID" value="CAF0832853.1"/>
    <property type="molecule type" value="Genomic_DNA"/>
</dbReference>
<accession>A0A813V7W9</accession>
<reference evidence="2" key="1">
    <citation type="submission" date="2021-02" db="EMBL/GenBank/DDBJ databases">
        <authorList>
            <person name="Nowell W R."/>
        </authorList>
    </citation>
    <scope>NUCLEOTIDE SEQUENCE</scope>
</reference>
<evidence type="ECO:0000313" key="5">
    <source>
        <dbReference type="Proteomes" id="UP000663829"/>
    </source>
</evidence>
<organism evidence="2 5">
    <name type="scientific">Didymodactylos carnosus</name>
    <dbReference type="NCBI Taxonomy" id="1234261"/>
    <lineage>
        <taxon>Eukaryota</taxon>
        <taxon>Metazoa</taxon>
        <taxon>Spiralia</taxon>
        <taxon>Gnathifera</taxon>
        <taxon>Rotifera</taxon>
        <taxon>Eurotatoria</taxon>
        <taxon>Bdelloidea</taxon>
        <taxon>Philodinida</taxon>
        <taxon>Philodinidae</taxon>
        <taxon>Didymodactylos</taxon>
    </lineage>
</organism>
<dbReference type="Proteomes" id="UP000682733">
    <property type="component" value="Unassembled WGS sequence"/>
</dbReference>
<keyword evidence="5" id="KW-1185">Reference proteome</keyword>
<dbReference type="Proteomes" id="UP000677228">
    <property type="component" value="Unassembled WGS sequence"/>
</dbReference>
<evidence type="ECO:0000313" key="1">
    <source>
        <dbReference type="EMBL" id="CAF0812864.1"/>
    </source>
</evidence>
<comment type="caution">
    <text evidence="2">The sequence shown here is derived from an EMBL/GenBank/DDBJ whole genome shotgun (WGS) entry which is preliminary data.</text>
</comment>
<dbReference type="AlphaFoldDB" id="A0A813V7W9"/>
<evidence type="ECO:0000313" key="3">
    <source>
        <dbReference type="EMBL" id="CAF3596756.1"/>
    </source>
</evidence>
<evidence type="ECO:0000313" key="2">
    <source>
        <dbReference type="EMBL" id="CAF0832853.1"/>
    </source>
</evidence>
<proteinExistence type="predicted"/>